<dbReference type="AlphaFoldDB" id="A0A6N4UNK9"/>
<evidence type="ECO:0000256" key="1">
    <source>
        <dbReference type="SAM" id="MobiDB-lite"/>
    </source>
</evidence>
<feature type="compositionally biased region" description="Basic and acidic residues" evidence="1">
    <location>
        <begin position="409"/>
        <end position="444"/>
    </location>
</feature>
<reference evidence="3 4" key="1">
    <citation type="journal article" date="2019" name="Emerg. Microbes Infect.">
        <title>Comprehensive subspecies identification of 175 nontuberculous mycobacteria species based on 7547 genomic profiles.</title>
        <authorList>
            <person name="Matsumoto Y."/>
            <person name="Kinjo T."/>
            <person name="Motooka D."/>
            <person name="Nabeya D."/>
            <person name="Jung N."/>
            <person name="Uechi K."/>
            <person name="Horii T."/>
            <person name="Iida T."/>
            <person name="Fujita J."/>
            <person name="Nakamura S."/>
        </authorList>
    </citation>
    <scope>NUCLEOTIDE SEQUENCE [LARGE SCALE GENOMIC DNA]</scope>
    <source>
        <strain evidence="3 4">JCM 12272</strain>
    </source>
</reference>
<accession>A0A6N4UNK9</accession>
<organism evidence="3 4">
    <name type="scientific">Mycolicibacterium alvei</name>
    <dbReference type="NCBI Taxonomy" id="67081"/>
    <lineage>
        <taxon>Bacteria</taxon>
        <taxon>Bacillati</taxon>
        <taxon>Actinomycetota</taxon>
        <taxon>Actinomycetes</taxon>
        <taxon>Mycobacteriales</taxon>
        <taxon>Mycobacteriaceae</taxon>
        <taxon>Mycolicibacterium</taxon>
    </lineage>
</organism>
<dbReference type="EMBL" id="AP022565">
    <property type="protein sequence ID" value="BBX26410.1"/>
    <property type="molecule type" value="Genomic_DNA"/>
</dbReference>
<dbReference type="InterPro" id="IPR013228">
    <property type="entry name" value="PE-PPE_C"/>
</dbReference>
<evidence type="ECO:0000313" key="4">
    <source>
        <dbReference type="Proteomes" id="UP000466906"/>
    </source>
</evidence>
<dbReference type="Gene3D" id="3.40.50.1820">
    <property type="entry name" value="alpha/beta hydrolase"/>
    <property type="match status" value="1"/>
</dbReference>
<proteinExistence type="predicted"/>
<evidence type="ECO:0000313" key="3">
    <source>
        <dbReference type="EMBL" id="BBX26410.1"/>
    </source>
</evidence>
<feature type="domain" description="PE-PPE" evidence="2">
    <location>
        <begin position="80"/>
        <end position="298"/>
    </location>
</feature>
<keyword evidence="4" id="KW-1185">Reference proteome</keyword>
<sequence length="513" mass="55010">MHMRVLRGVALTLAALVGTVGLVVTASMSTLVQLAATALIMGGTGMKALGDPHSWGAGTYVDQVNNTYLSDWRLDEDDLKWVSTPEQFWPATSLSDISFDTSVARGVLSLSNAVLNTLGQKIVVGYSQSAAIATQAKRNLAELRAQGATVPSAGELSFVFVANPNRPNGGILARFEGLYIPILGVSFDSATQDDEYRTIDVARQYDLIADFPKYPLNLLADLNALMGYFYLHPNYGSSVVNLDDPSTYTSYTSGNTTYYLVNTEHLPLLQPLRNIGILTPVLDLIEPTLRVLIELAYDRTPENMGVPTRAGLMPHIDLGKLASDLRTAARQGVQDALAGLGIHTADTADVHTGNVAALDKPAIEKVSPDISTPDGPQPERTRLHVTRTHPTTDSDTVAVARADAAESDPEPKDPEVEVKTEAEAKTEVETKTPSKTRITAERIRQSVRQALSPKDSVGVKGDGSGTDPRPNRRIPRSDESGSTQPKSGPAGTKDSGKQGKPHRSHRATQSDAA</sequence>
<dbReference type="KEGG" id="malv:MALV_15350"/>
<dbReference type="Pfam" id="PF08237">
    <property type="entry name" value="PE-PPE"/>
    <property type="match status" value="1"/>
</dbReference>
<name>A0A6N4UNK9_9MYCO</name>
<gene>
    <name evidence="3" type="ORF">MALV_15350</name>
</gene>
<feature type="region of interest" description="Disordered" evidence="1">
    <location>
        <begin position="364"/>
        <end position="513"/>
    </location>
</feature>
<evidence type="ECO:0000259" key="2">
    <source>
        <dbReference type="Pfam" id="PF08237"/>
    </source>
</evidence>
<dbReference type="InterPro" id="IPR029058">
    <property type="entry name" value="AB_hydrolase_fold"/>
</dbReference>
<protein>
    <recommendedName>
        <fullName evidence="2">PE-PPE domain-containing protein</fullName>
    </recommendedName>
</protein>
<dbReference type="Proteomes" id="UP000466906">
    <property type="component" value="Chromosome"/>
</dbReference>